<dbReference type="CDD" id="cd05693">
    <property type="entry name" value="S1_Rrp5_repeat_hs1_sc1"/>
    <property type="match status" value="1"/>
</dbReference>
<feature type="domain" description="S1 motif" evidence="4">
    <location>
        <begin position="198"/>
        <end position="263"/>
    </location>
</feature>
<dbReference type="SUPFAM" id="SSF50249">
    <property type="entry name" value="Nucleic acid-binding proteins"/>
    <property type="match status" value="7"/>
</dbReference>
<evidence type="ECO:0000256" key="3">
    <source>
        <dbReference type="ARBA" id="ARBA00023242"/>
    </source>
</evidence>
<dbReference type="FunFam" id="2.40.50.140:FF:000175">
    <property type="entry name" value="Programmed cell death 11"/>
    <property type="match status" value="1"/>
</dbReference>
<proteinExistence type="predicted"/>
<dbReference type="AlphaFoldDB" id="A0A7K5ZAK7"/>
<feature type="domain" description="S1 motif" evidence="4">
    <location>
        <begin position="282"/>
        <end position="353"/>
    </location>
</feature>
<dbReference type="SMART" id="SM00316">
    <property type="entry name" value="S1"/>
    <property type="match status" value="8"/>
</dbReference>
<dbReference type="CDD" id="cd04461">
    <property type="entry name" value="S1_Rrp5_repeat_hs8_sc7"/>
    <property type="match status" value="1"/>
</dbReference>
<organism evidence="5 6">
    <name type="scientific">Onychorhynchus coronatus</name>
    <name type="common">Royal flycatcher</name>
    <dbReference type="NCBI Taxonomy" id="360224"/>
    <lineage>
        <taxon>Eukaryota</taxon>
        <taxon>Metazoa</taxon>
        <taxon>Chordata</taxon>
        <taxon>Craniata</taxon>
        <taxon>Vertebrata</taxon>
        <taxon>Euteleostomi</taxon>
        <taxon>Archelosauria</taxon>
        <taxon>Archosauria</taxon>
        <taxon>Dinosauria</taxon>
        <taxon>Saurischia</taxon>
        <taxon>Theropoda</taxon>
        <taxon>Coelurosauria</taxon>
        <taxon>Aves</taxon>
        <taxon>Neognathae</taxon>
        <taxon>Neoaves</taxon>
        <taxon>Telluraves</taxon>
        <taxon>Australaves</taxon>
        <taxon>Passeriformes</taxon>
        <taxon>Tyrannidae</taxon>
        <taxon>Onychorhynchus</taxon>
    </lineage>
</organism>
<dbReference type="Pfam" id="PF00575">
    <property type="entry name" value="S1"/>
    <property type="match status" value="2"/>
</dbReference>
<dbReference type="InterPro" id="IPR048059">
    <property type="entry name" value="Rrp5_S1_rpt_hs1_sc1"/>
</dbReference>
<feature type="domain" description="S1 motif" evidence="4">
    <location>
        <begin position="370"/>
        <end position="439"/>
    </location>
</feature>
<dbReference type="CDD" id="cd05694">
    <property type="entry name" value="S1_Rrp5_repeat_hs2_sc2"/>
    <property type="match status" value="1"/>
</dbReference>
<dbReference type="CDD" id="cd05697">
    <property type="entry name" value="S1_Rrp5_repeat_hs5"/>
    <property type="match status" value="1"/>
</dbReference>
<feature type="domain" description="S1 motif" evidence="4">
    <location>
        <begin position="649"/>
        <end position="718"/>
    </location>
</feature>
<dbReference type="FunFam" id="2.40.50.140:FF:000200">
    <property type="entry name" value="Programmed cell death 11"/>
    <property type="match status" value="1"/>
</dbReference>
<dbReference type="PROSITE" id="PS50126">
    <property type="entry name" value="S1"/>
    <property type="match status" value="8"/>
</dbReference>
<feature type="domain" description="S1 motif" evidence="4">
    <location>
        <begin position="554"/>
        <end position="627"/>
    </location>
</feature>
<feature type="non-terminal residue" evidence="5">
    <location>
        <position position="852"/>
    </location>
</feature>
<dbReference type="EMBL" id="VZRK01000005">
    <property type="protein sequence ID" value="NWU74523.1"/>
    <property type="molecule type" value="Genomic_DNA"/>
</dbReference>
<dbReference type="FunFam" id="2.40.50.140:FF:000103">
    <property type="entry name" value="protein RRP5 homolog"/>
    <property type="match status" value="2"/>
</dbReference>
<evidence type="ECO:0000313" key="6">
    <source>
        <dbReference type="Proteomes" id="UP000550309"/>
    </source>
</evidence>
<accession>A0A7K5ZAK7</accession>
<comment type="subcellular location">
    <subcellularLocation>
        <location evidence="1">Nucleus</location>
    </subcellularLocation>
</comment>
<dbReference type="InterPro" id="IPR012340">
    <property type="entry name" value="NA-bd_OB-fold"/>
</dbReference>
<gene>
    <name evidence="5" type="primary">Pdcd11_1</name>
    <name evidence="5" type="ORF">ONYCOR_R15474</name>
</gene>
<dbReference type="InterPro" id="IPR057302">
    <property type="entry name" value="Rrp5_S1"/>
</dbReference>
<dbReference type="CDD" id="cd05698">
    <property type="entry name" value="S1_Rrp5_repeat_hs6_sc5"/>
    <property type="match status" value="1"/>
</dbReference>
<reference evidence="5 6" key="1">
    <citation type="submission" date="2019-09" db="EMBL/GenBank/DDBJ databases">
        <title>Bird 10,000 Genomes (B10K) Project - Family phase.</title>
        <authorList>
            <person name="Zhang G."/>
        </authorList>
    </citation>
    <scope>NUCLEOTIDE SEQUENCE [LARGE SCALE GENOMIC DNA]</scope>
    <source>
        <strain evidence="5">B10K-DU-028-75</strain>
        <tissue evidence="5">Mixed tissue sample</tissue>
    </source>
</reference>
<dbReference type="FunFam" id="2.40.50.140:FF:000340">
    <property type="entry name" value="Unplaced genomic scaffold supercont1.162, whole genome shotgun sequence"/>
    <property type="match status" value="1"/>
</dbReference>
<dbReference type="FunFam" id="2.40.50.140:FF:000148">
    <property type="entry name" value="protein RRP5 homolog isoform X1"/>
    <property type="match status" value="1"/>
</dbReference>
<dbReference type="Gene3D" id="2.40.50.140">
    <property type="entry name" value="Nucleic acid-binding proteins"/>
    <property type="match status" value="6"/>
</dbReference>
<dbReference type="CDD" id="cd05696">
    <property type="entry name" value="S1_Rrp5_repeat_hs4"/>
    <property type="match status" value="1"/>
</dbReference>
<evidence type="ECO:0000256" key="2">
    <source>
        <dbReference type="ARBA" id="ARBA00022737"/>
    </source>
</evidence>
<dbReference type="InterPro" id="IPR045209">
    <property type="entry name" value="Rrp5"/>
</dbReference>
<dbReference type="PANTHER" id="PTHR23270:SF10">
    <property type="entry name" value="PROTEIN RRP5 HOMOLOG"/>
    <property type="match status" value="1"/>
</dbReference>
<dbReference type="GO" id="GO:0006364">
    <property type="term" value="P:rRNA processing"/>
    <property type="evidence" value="ECO:0007669"/>
    <property type="project" value="InterPro"/>
</dbReference>
<dbReference type="Proteomes" id="UP000550309">
    <property type="component" value="Unassembled WGS sequence"/>
</dbReference>
<keyword evidence="6" id="KW-1185">Reference proteome</keyword>
<dbReference type="InterPro" id="IPR003029">
    <property type="entry name" value="S1_domain"/>
</dbReference>
<dbReference type="OrthoDB" id="412781at2759"/>
<name>A0A7K5ZAK7_ONYCO</name>
<feature type="domain" description="S1 motif" evidence="4">
    <location>
        <begin position="459"/>
        <end position="528"/>
    </location>
</feature>
<keyword evidence="2" id="KW-0677">Repeat</keyword>
<dbReference type="PANTHER" id="PTHR23270">
    <property type="entry name" value="PROGRAMMED CELL DEATH PROTEIN 11 PRE-RRNA PROCESSING PROTEIN RRP5"/>
    <property type="match status" value="1"/>
</dbReference>
<dbReference type="GO" id="GO:0032040">
    <property type="term" value="C:small-subunit processome"/>
    <property type="evidence" value="ECO:0007669"/>
    <property type="project" value="TreeGrafter"/>
</dbReference>
<protein>
    <submittedName>
        <fullName evidence="5">RRP5 protein</fullName>
    </submittedName>
</protein>
<evidence type="ECO:0000259" key="4">
    <source>
        <dbReference type="PROSITE" id="PS50126"/>
    </source>
</evidence>
<evidence type="ECO:0000313" key="5">
    <source>
        <dbReference type="EMBL" id="NWU74523.1"/>
    </source>
</evidence>
<sequence>MLLLGCIKEVSDYELVISLPSGLLGFVPITQISDAYSKLLSQQVAQGELPEGLNSLLDMYSPGTLVRCIVTSVEKSDDGRRSIKLSIDPKKVNKGLNASALATGMLLSGSVSSVEDHGYLIDIGVSGTHAFLPHEKAKNYIKALKRGPDLKIGQNLTCVIVEVKNGGRVVHLSIDRSEVAASLATEKQNWALSNLLPGLVVKARVQKVTPFGMKLTFLSYFTGIVDFMHMDPEKSMNYSPDQVVKACILSVHSGSKAVRLTLRPAFLHPGGSPNQLSSDRLGAVVEESTVKAFYKQFGALFELDDGTLAFARLKHLSKNRKSFKPGAFKAGCKHKCRIIDYSLMDEMCVVSLKHQIIEAQFLQYQDIHTGDVVQGKVFSLKPIGMQVKVADGIKGLVPSIHLADVILKQPEKKYNVGDEVKCRVLECNPAGKKLILTLKKSLIQSKLPVLTNYEDAKPGLITHGFVVCAREFGCIVKFYNDVKGLVPKNELSSEPISCPDKVFYEGQVVKVMVLKCEPPQERLLLSFRLSSKSGPEDKRDCPSKEKQEVKYQIGEIVDVKVLKKKDNGLEVSILEDEDNMVAWIPMQHLSDFVATSKLLWHCLQEGDVLPRVMCLSDKGEHIILSRKSAVISAVQEEQVVRSFSEIQPGMLLTGYVRNVMPFGVFVEFPFGVTGLAPKVSMSDKFVTDTKDHFVVGQTVIAKVMSTDEEKQRVLLNLKVSECSSGDSAAESFALLNQYFKELKEIRDLLKRGEPSMAQSLCELVPGKELQLVVQDVREDGSARLSGSCVTGLTVTATRYHVGEKNIVPGKKTKALVLHVDVPTSEVYVSLREELLKQRPKQVCVQCLDLCVS</sequence>
<feature type="domain" description="S1 motif" evidence="4">
    <location>
        <begin position="104"/>
        <end position="175"/>
    </location>
</feature>
<feature type="domain" description="S1 motif" evidence="4">
    <location>
        <begin position="1"/>
        <end position="88"/>
    </location>
</feature>
<evidence type="ECO:0000256" key="1">
    <source>
        <dbReference type="ARBA" id="ARBA00004123"/>
    </source>
</evidence>
<keyword evidence="3" id="KW-0539">Nucleus</keyword>
<dbReference type="GO" id="GO:0003723">
    <property type="term" value="F:RNA binding"/>
    <property type="evidence" value="ECO:0007669"/>
    <property type="project" value="TreeGrafter"/>
</dbReference>
<dbReference type="Pfam" id="PF23459">
    <property type="entry name" value="S1_RRP5"/>
    <property type="match status" value="4"/>
</dbReference>
<feature type="non-terminal residue" evidence="5">
    <location>
        <position position="1"/>
    </location>
</feature>
<comment type="caution">
    <text evidence="5">The sequence shown here is derived from an EMBL/GenBank/DDBJ whole genome shotgun (WGS) entry which is preliminary data.</text>
</comment>